<name>A0A0E9STB8_ANGAN</name>
<proteinExistence type="predicted"/>
<accession>A0A0E9STB8</accession>
<evidence type="ECO:0000313" key="1">
    <source>
        <dbReference type="EMBL" id="JAH44497.1"/>
    </source>
</evidence>
<dbReference type="EMBL" id="GBXM01064080">
    <property type="protein sequence ID" value="JAH44497.1"/>
    <property type="molecule type" value="Transcribed_RNA"/>
</dbReference>
<reference evidence="1" key="1">
    <citation type="submission" date="2014-11" db="EMBL/GenBank/DDBJ databases">
        <authorList>
            <person name="Amaro Gonzalez C."/>
        </authorList>
    </citation>
    <scope>NUCLEOTIDE SEQUENCE</scope>
</reference>
<organism evidence="1">
    <name type="scientific">Anguilla anguilla</name>
    <name type="common">European freshwater eel</name>
    <name type="synonym">Muraena anguilla</name>
    <dbReference type="NCBI Taxonomy" id="7936"/>
    <lineage>
        <taxon>Eukaryota</taxon>
        <taxon>Metazoa</taxon>
        <taxon>Chordata</taxon>
        <taxon>Craniata</taxon>
        <taxon>Vertebrata</taxon>
        <taxon>Euteleostomi</taxon>
        <taxon>Actinopterygii</taxon>
        <taxon>Neopterygii</taxon>
        <taxon>Teleostei</taxon>
        <taxon>Anguilliformes</taxon>
        <taxon>Anguillidae</taxon>
        <taxon>Anguilla</taxon>
    </lineage>
</organism>
<protein>
    <submittedName>
        <fullName evidence="1">Uncharacterized protein</fullName>
    </submittedName>
</protein>
<sequence>MNVSQNEQENIHEPQSQLRMTSLSDLAEMTQFTRSCHYLRSSVTRFLALDIHGFPCD</sequence>
<dbReference type="AlphaFoldDB" id="A0A0E9STB8"/>
<reference evidence="1" key="2">
    <citation type="journal article" date="2015" name="Fish Shellfish Immunol.">
        <title>Early steps in the European eel (Anguilla anguilla)-Vibrio vulnificus interaction in the gills: Role of the RtxA13 toxin.</title>
        <authorList>
            <person name="Callol A."/>
            <person name="Pajuelo D."/>
            <person name="Ebbesson L."/>
            <person name="Teles M."/>
            <person name="MacKenzie S."/>
            <person name="Amaro C."/>
        </authorList>
    </citation>
    <scope>NUCLEOTIDE SEQUENCE</scope>
</reference>